<dbReference type="HOGENOM" id="CLU_034346_0_1_4"/>
<dbReference type="GO" id="GO:0006508">
    <property type="term" value="P:proteolysis"/>
    <property type="evidence" value="ECO:0007669"/>
    <property type="project" value="UniProtKB-KW"/>
</dbReference>
<dbReference type="SUPFAM" id="SSF141986">
    <property type="entry name" value="LD-carboxypeptidase A C-terminal domain-like"/>
    <property type="match status" value="1"/>
</dbReference>
<dbReference type="Gene3D" id="3.40.50.10740">
    <property type="entry name" value="Class I glutamine amidotransferase-like"/>
    <property type="match status" value="1"/>
</dbReference>
<dbReference type="CDD" id="cd07025">
    <property type="entry name" value="Peptidase_S66"/>
    <property type="match status" value="1"/>
</dbReference>
<dbReference type="InterPro" id="IPR040921">
    <property type="entry name" value="Peptidase_S66C"/>
</dbReference>
<dbReference type="InterPro" id="IPR029062">
    <property type="entry name" value="Class_I_gatase-like"/>
</dbReference>
<feature type="active site" description="Charge relay system" evidence="6">
    <location>
        <position position="214"/>
    </location>
</feature>
<dbReference type="Pfam" id="PF17676">
    <property type="entry name" value="Peptidase_S66C"/>
    <property type="match status" value="1"/>
</dbReference>
<sequence length="314" mass="34042">MKSIHLIAPSGASLDTRSPIAGIEWLQKQGIEVLNVACVDRVDQRFAGSDAERLAEINQLATLSPDSVAVAMRGGYGLHRLLPDIEWSSISKAIKSGLQICGHSDFTVFQLGLLAKTGAVTLAGPMLNFDFACQGEQGEGVTPNAFMWAHFQKAIEDRKLDCTIQAAQPFLRKPASGQASGMLWGGNLTVLAGLVGTPYLPNQQQTQGGILFLEDVNEHPYRIERMLMQLLDAGILTNQSGILLGGFSAYRLYDNDRGYALETAIEVISKRLPENIPVLTGLPFGHQAEKLTLPVGAQAHIQYDVSGFTIHSTW</sequence>
<keyword evidence="10" id="KW-1185">Reference proteome</keyword>
<keyword evidence="5" id="KW-0720">Serine protease</keyword>
<organism evidence="9 10">
    <name type="scientific">Polynucleobacter duraquae</name>
    <dbReference type="NCBI Taxonomy" id="1835254"/>
    <lineage>
        <taxon>Bacteria</taxon>
        <taxon>Pseudomonadati</taxon>
        <taxon>Pseudomonadota</taxon>
        <taxon>Betaproteobacteria</taxon>
        <taxon>Burkholderiales</taxon>
        <taxon>Burkholderiaceae</taxon>
        <taxon>Polynucleobacter</taxon>
    </lineage>
</organism>
<gene>
    <name evidence="9" type="ORF">CL55_00013710</name>
</gene>
<evidence type="ECO:0000259" key="8">
    <source>
        <dbReference type="Pfam" id="PF17676"/>
    </source>
</evidence>
<keyword evidence="2 9" id="KW-0121">Carboxypeptidase</keyword>
<dbReference type="Proteomes" id="UP000061135">
    <property type="component" value="Chromosome"/>
</dbReference>
<dbReference type="AlphaFoldDB" id="A0A0E3V0Z2"/>
<dbReference type="PANTHER" id="PTHR30237:SF2">
    <property type="entry name" value="MUREIN TETRAPEPTIDE CARBOXYPEPTIDASE"/>
    <property type="match status" value="1"/>
</dbReference>
<evidence type="ECO:0000256" key="2">
    <source>
        <dbReference type="ARBA" id="ARBA00022645"/>
    </source>
</evidence>
<dbReference type="PATRIC" id="fig|576611.7.peg.1393"/>
<feature type="domain" description="LD-carboxypeptidase N-terminal" evidence="7">
    <location>
        <begin position="4"/>
        <end position="124"/>
    </location>
</feature>
<evidence type="ECO:0000256" key="6">
    <source>
        <dbReference type="PIRSR" id="PIRSR028757-1"/>
    </source>
</evidence>
<dbReference type="OrthoDB" id="9807329at2"/>
<dbReference type="RefSeq" id="WP_052728796.1">
    <property type="nucleotide sequence ID" value="NZ_CP007501.1"/>
</dbReference>
<dbReference type="Gene3D" id="3.50.30.60">
    <property type="entry name" value="LD-carboxypeptidase A C-terminal domain-like"/>
    <property type="match status" value="1"/>
</dbReference>
<feature type="domain" description="LD-carboxypeptidase C-terminal" evidence="8">
    <location>
        <begin position="180"/>
        <end position="301"/>
    </location>
</feature>
<dbReference type="KEGG" id="pdq:CL55_00013710"/>
<evidence type="ECO:0000256" key="1">
    <source>
        <dbReference type="ARBA" id="ARBA00010233"/>
    </source>
</evidence>
<dbReference type="Pfam" id="PF02016">
    <property type="entry name" value="Peptidase_S66"/>
    <property type="match status" value="1"/>
</dbReference>
<evidence type="ECO:0000256" key="5">
    <source>
        <dbReference type="ARBA" id="ARBA00022825"/>
    </source>
</evidence>
<comment type="similarity">
    <text evidence="1">Belongs to the peptidase S66 family.</text>
</comment>
<dbReference type="PIRSF" id="PIRSF028757">
    <property type="entry name" value="LD-carboxypeptidase"/>
    <property type="match status" value="1"/>
</dbReference>
<evidence type="ECO:0000313" key="9">
    <source>
        <dbReference type="EMBL" id="AKD25704.1"/>
    </source>
</evidence>
<feature type="active site" description="Nucleophile" evidence="6">
    <location>
        <position position="104"/>
    </location>
</feature>
<keyword evidence="3" id="KW-0645">Protease</keyword>
<dbReference type="SUPFAM" id="SSF52317">
    <property type="entry name" value="Class I glutamine amidotransferase-like"/>
    <property type="match status" value="1"/>
</dbReference>
<evidence type="ECO:0000259" key="7">
    <source>
        <dbReference type="Pfam" id="PF02016"/>
    </source>
</evidence>
<evidence type="ECO:0000256" key="3">
    <source>
        <dbReference type="ARBA" id="ARBA00022670"/>
    </source>
</evidence>
<dbReference type="STRING" id="1835254.CL55_00013710"/>
<proteinExistence type="inferred from homology"/>
<reference evidence="9 10" key="1">
    <citation type="submission" date="2014-03" db="EMBL/GenBank/DDBJ databases">
        <title>Genome of Polynucleobacter strain MWH-MoK4.</title>
        <authorList>
            <person name="Hahn M.W."/>
        </authorList>
    </citation>
    <scope>NUCLEOTIDE SEQUENCE [LARGE SCALE GENOMIC DNA]</scope>
    <source>
        <strain evidence="9 10">MWH-MoK4</strain>
    </source>
</reference>
<dbReference type="InterPro" id="IPR040449">
    <property type="entry name" value="Peptidase_S66_N"/>
</dbReference>
<evidence type="ECO:0008006" key="11">
    <source>
        <dbReference type="Google" id="ProtNLM"/>
    </source>
</evidence>
<feature type="active site" description="Charge relay system" evidence="6">
    <location>
        <position position="286"/>
    </location>
</feature>
<evidence type="ECO:0000313" key="10">
    <source>
        <dbReference type="Proteomes" id="UP000061135"/>
    </source>
</evidence>
<evidence type="ECO:0000256" key="4">
    <source>
        <dbReference type="ARBA" id="ARBA00022801"/>
    </source>
</evidence>
<dbReference type="InterPro" id="IPR027478">
    <property type="entry name" value="LdcA_N"/>
</dbReference>
<dbReference type="InterPro" id="IPR027461">
    <property type="entry name" value="Carboxypeptidase_A_C_sf"/>
</dbReference>
<keyword evidence="4 9" id="KW-0378">Hydrolase</keyword>
<dbReference type="EMBL" id="CP007501">
    <property type="protein sequence ID" value="AKD25704.1"/>
    <property type="molecule type" value="Genomic_DNA"/>
</dbReference>
<dbReference type="PANTHER" id="PTHR30237">
    <property type="entry name" value="MURAMOYLTETRAPEPTIDE CARBOXYPEPTIDASE"/>
    <property type="match status" value="1"/>
</dbReference>
<dbReference type="GO" id="GO:0004180">
    <property type="term" value="F:carboxypeptidase activity"/>
    <property type="evidence" value="ECO:0007669"/>
    <property type="project" value="UniProtKB-KW"/>
</dbReference>
<dbReference type="InterPro" id="IPR003507">
    <property type="entry name" value="S66_fam"/>
</dbReference>
<protein>
    <recommendedName>
        <fullName evidence="11">Muramoyltetrapeptide carboxypeptidase</fullName>
    </recommendedName>
</protein>
<accession>A0A0E3V0Z2</accession>
<name>A0A0E3V0Z2_9BURK</name>
<dbReference type="GO" id="GO:0008236">
    <property type="term" value="F:serine-type peptidase activity"/>
    <property type="evidence" value="ECO:0007669"/>
    <property type="project" value="UniProtKB-KW"/>
</dbReference>